<dbReference type="Gene3D" id="2.30.180.10">
    <property type="entry name" value="FAS1 domain"/>
    <property type="match status" value="1"/>
</dbReference>
<feature type="signal peptide" evidence="1">
    <location>
        <begin position="1"/>
        <end position="17"/>
    </location>
</feature>
<dbReference type="InterPro" id="IPR050904">
    <property type="entry name" value="Adhesion/Biosynth-related"/>
</dbReference>
<dbReference type="AlphaFoldDB" id="A0A9P7BP61"/>
<comment type="caution">
    <text evidence="3">The sequence shown here is derived from an EMBL/GenBank/DDBJ whole genome shotgun (WGS) entry which is preliminary data.</text>
</comment>
<keyword evidence="4" id="KW-1185">Reference proteome</keyword>
<dbReference type="PANTHER" id="PTHR10900:SF77">
    <property type="entry name" value="FI19380P1"/>
    <property type="match status" value="1"/>
</dbReference>
<dbReference type="InterPro" id="IPR036378">
    <property type="entry name" value="FAS1_dom_sf"/>
</dbReference>
<dbReference type="SUPFAM" id="SSF82153">
    <property type="entry name" value="FAS1 domain"/>
    <property type="match status" value="2"/>
</dbReference>
<dbReference type="Proteomes" id="UP000716291">
    <property type="component" value="Unassembled WGS sequence"/>
</dbReference>
<dbReference type="Pfam" id="PF02469">
    <property type="entry name" value="Fasciclin"/>
    <property type="match status" value="1"/>
</dbReference>
<evidence type="ECO:0000313" key="3">
    <source>
        <dbReference type="EMBL" id="KAG1304289.1"/>
    </source>
</evidence>
<dbReference type="InterPro" id="IPR000782">
    <property type="entry name" value="FAS1_domain"/>
</dbReference>
<evidence type="ECO:0000313" key="4">
    <source>
        <dbReference type="Proteomes" id="UP000716291"/>
    </source>
</evidence>
<reference evidence="3" key="1">
    <citation type="journal article" date="2020" name="Microb. Genom.">
        <title>Genetic diversity of clinical and environmental Mucorales isolates obtained from an investigation of mucormycosis cases among solid organ transplant recipients.</title>
        <authorList>
            <person name="Nguyen M.H."/>
            <person name="Kaul D."/>
            <person name="Muto C."/>
            <person name="Cheng S.J."/>
            <person name="Richter R.A."/>
            <person name="Bruno V.M."/>
            <person name="Liu G."/>
            <person name="Beyhan S."/>
            <person name="Sundermann A.J."/>
            <person name="Mounaud S."/>
            <person name="Pasculle A.W."/>
            <person name="Nierman W.C."/>
            <person name="Driscoll E."/>
            <person name="Cumbie R."/>
            <person name="Clancy C.J."/>
            <person name="Dupont C.L."/>
        </authorList>
    </citation>
    <scope>NUCLEOTIDE SEQUENCE</scope>
    <source>
        <strain evidence="3">GL11</strain>
    </source>
</reference>
<gene>
    <name evidence="3" type="ORF">G6F64_009331</name>
</gene>
<name>A0A9P7BP61_RHIOR</name>
<keyword evidence="1" id="KW-0732">Signal</keyword>
<dbReference type="SMART" id="SM00554">
    <property type="entry name" value="FAS1"/>
    <property type="match status" value="2"/>
</dbReference>
<evidence type="ECO:0000256" key="1">
    <source>
        <dbReference type="SAM" id="SignalP"/>
    </source>
</evidence>
<proteinExistence type="predicted"/>
<dbReference type="PANTHER" id="PTHR10900">
    <property type="entry name" value="PERIOSTIN-RELATED"/>
    <property type="match status" value="1"/>
</dbReference>
<protein>
    <recommendedName>
        <fullName evidence="2">FAS1 domain-containing protein</fullName>
    </recommendedName>
</protein>
<evidence type="ECO:0000259" key="2">
    <source>
        <dbReference type="PROSITE" id="PS50213"/>
    </source>
</evidence>
<dbReference type="PROSITE" id="PS50213">
    <property type="entry name" value="FAS1"/>
    <property type="match status" value="1"/>
</dbReference>
<feature type="domain" description="FAS1" evidence="2">
    <location>
        <begin position="149"/>
        <end position="272"/>
    </location>
</feature>
<accession>A0A9P7BP61</accession>
<feature type="chain" id="PRO_5040363824" description="FAS1 domain-containing protein" evidence="1">
    <location>
        <begin position="18"/>
        <end position="319"/>
    </location>
</feature>
<organism evidence="3 4">
    <name type="scientific">Rhizopus oryzae</name>
    <name type="common">Mucormycosis agent</name>
    <name type="synonym">Rhizopus arrhizus var. delemar</name>
    <dbReference type="NCBI Taxonomy" id="64495"/>
    <lineage>
        <taxon>Eukaryota</taxon>
        <taxon>Fungi</taxon>
        <taxon>Fungi incertae sedis</taxon>
        <taxon>Mucoromycota</taxon>
        <taxon>Mucoromycotina</taxon>
        <taxon>Mucoromycetes</taxon>
        <taxon>Mucorales</taxon>
        <taxon>Mucorineae</taxon>
        <taxon>Rhizopodaceae</taxon>
        <taxon>Rhizopus</taxon>
    </lineage>
</organism>
<dbReference type="EMBL" id="JAANQT010001679">
    <property type="protein sequence ID" value="KAG1304289.1"/>
    <property type="molecule type" value="Genomic_DNA"/>
</dbReference>
<sequence>MLIILPLIALFVPSVIGYSDTSKTIYETLHTLSLPLYENLSDKLRDLLSSSKSNQTLFLPNITALNQSIASGMLNFSIPSTQTFFLLDGLYTLSTPQTVQTIQNYTLYIQPTGNNTAKLSSGITQAQLTGKLQCQNGLIYLIDNFLVPAQSPLDTISNLEETQRMEELLKSLNLSDIISGQNKTILAPNNQALANQSAMPFGTILHVIKYLVLDGIFMSDMLTENTIQTEYGPLMFSKNESLSVRNKYDRARLVKTDLLTTTGVIHVIDHVLAANESTLSVPASVSSIVASVTSSTSLSVTLPRFTLFYSLLLLFIVHS</sequence>